<proteinExistence type="inferred from homology"/>
<reference evidence="7" key="2">
    <citation type="submission" date="2021-02" db="EMBL/GenBank/DDBJ databases">
        <authorList>
            <person name="Kimball J.A."/>
            <person name="Haas M.W."/>
            <person name="Macchietto M."/>
            <person name="Kono T."/>
            <person name="Duquette J."/>
            <person name="Shao M."/>
        </authorList>
    </citation>
    <scope>NUCLEOTIDE SEQUENCE</scope>
    <source>
        <tissue evidence="7">Fresh leaf tissue</tissue>
    </source>
</reference>
<dbReference type="InterPro" id="IPR045074">
    <property type="entry name" value="GST_C_Tau"/>
</dbReference>
<dbReference type="OrthoDB" id="4951845at2759"/>
<name>A0A8J5WQS1_ZIZPA</name>
<dbReference type="FunFam" id="1.20.1050.10:FF:000023">
    <property type="entry name" value="Probable glutathione S-transferase GSTU6"/>
    <property type="match status" value="1"/>
</dbReference>
<dbReference type="Pfam" id="PF02798">
    <property type="entry name" value="GST_N"/>
    <property type="match status" value="1"/>
</dbReference>
<dbReference type="SFLD" id="SFLDG01152">
    <property type="entry name" value="Main.3:_Omega-_and_Tau-like"/>
    <property type="match status" value="1"/>
</dbReference>
<evidence type="ECO:0000256" key="1">
    <source>
        <dbReference type="ARBA" id="ARBA00022679"/>
    </source>
</evidence>
<evidence type="ECO:0000259" key="6">
    <source>
        <dbReference type="PROSITE" id="PS50405"/>
    </source>
</evidence>
<dbReference type="PROSITE" id="PS50404">
    <property type="entry name" value="GST_NTER"/>
    <property type="match status" value="1"/>
</dbReference>
<comment type="function">
    <text evidence="4">Is involved in the conjugation of reduced glutathione to a wide number of exogenous and endogenous hydrophobic electrophiles.</text>
</comment>
<dbReference type="AlphaFoldDB" id="A0A8J5WQS1"/>
<comment type="caution">
    <text evidence="7">The sequence shown here is derived from an EMBL/GenBank/DDBJ whole genome shotgun (WGS) entry which is preliminary data.</text>
</comment>
<evidence type="ECO:0000256" key="4">
    <source>
        <dbReference type="RuleBase" id="RU369102"/>
    </source>
</evidence>
<keyword evidence="4" id="KW-0963">Cytoplasm</keyword>
<dbReference type="PANTHER" id="PTHR11260:SF668">
    <property type="entry name" value="GLUTATHIONE S-TRANSFERASE"/>
    <property type="match status" value="1"/>
</dbReference>
<accession>A0A8J5WQS1</accession>
<dbReference type="PROSITE" id="PS50405">
    <property type="entry name" value="GST_CTER"/>
    <property type="match status" value="1"/>
</dbReference>
<gene>
    <name evidence="7" type="ORF">GUJ93_ZPchr0012g19494</name>
</gene>
<protein>
    <recommendedName>
        <fullName evidence="4">Glutathione S-transferase</fullName>
        <ecNumber evidence="4">2.5.1.18</ecNumber>
    </recommendedName>
</protein>
<evidence type="ECO:0000256" key="2">
    <source>
        <dbReference type="ARBA" id="ARBA00025743"/>
    </source>
</evidence>
<keyword evidence="8" id="KW-1185">Reference proteome</keyword>
<evidence type="ECO:0000313" key="7">
    <source>
        <dbReference type="EMBL" id="KAG8092359.1"/>
    </source>
</evidence>
<dbReference type="InterPro" id="IPR004045">
    <property type="entry name" value="Glutathione_S-Trfase_N"/>
</dbReference>
<evidence type="ECO:0000313" key="8">
    <source>
        <dbReference type="Proteomes" id="UP000729402"/>
    </source>
</evidence>
<reference evidence="7" key="1">
    <citation type="journal article" date="2021" name="bioRxiv">
        <title>Whole Genome Assembly and Annotation of Northern Wild Rice, Zizania palustris L., Supports a Whole Genome Duplication in the Zizania Genus.</title>
        <authorList>
            <person name="Haas M."/>
            <person name="Kono T."/>
            <person name="Macchietto M."/>
            <person name="Millas R."/>
            <person name="McGilp L."/>
            <person name="Shao M."/>
            <person name="Duquette J."/>
            <person name="Hirsch C.N."/>
            <person name="Kimball J."/>
        </authorList>
    </citation>
    <scope>NUCLEOTIDE SEQUENCE</scope>
    <source>
        <tissue evidence="7">Fresh leaf tissue</tissue>
    </source>
</reference>
<dbReference type="SFLD" id="SFLDG00358">
    <property type="entry name" value="Main_(cytGST)"/>
    <property type="match status" value="1"/>
</dbReference>
<dbReference type="SFLD" id="SFLDS00019">
    <property type="entry name" value="Glutathione_Transferase_(cytos"/>
    <property type="match status" value="1"/>
</dbReference>
<comment type="catalytic activity">
    <reaction evidence="3 4">
        <text>RX + glutathione = an S-substituted glutathione + a halide anion + H(+)</text>
        <dbReference type="Rhea" id="RHEA:16437"/>
        <dbReference type="ChEBI" id="CHEBI:15378"/>
        <dbReference type="ChEBI" id="CHEBI:16042"/>
        <dbReference type="ChEBI" id="CHEBI:17792"/>
        <dbReference type="ChEBI" id="CHEBI:57925"/>
        <dbReference type="ChEBI" id="CHEBI:90779"/>
        <dbReference type="EC" id="2.5.1.18"/>
    </reaction>
</comment>
<feature type="domain" description="GST N-terminal" evidence="5">
    <location>
        <begin position="5"/>
        <end position="84"/>
    </location>
</feature>
<dbReference type="EMBL" id="JAAALK010000080">
    <property type="protein sequence ID" value="KAG8092359.1"/>
    <property type="molecule type" value="Genomic_DNA"/>
</dbReference>
<comment type="subcellular location">
    <subcellularLocation>
        <location evidence="4">Cytoplasm</location>
        <location evidence="4">Cytosol</location>
    </subcellularLocation>
</comment>
<dbReference type="InterPro" id="IPR045073">
    <property type="entry name" value="Omega/Tau-like"/>
</dbReference>
<dbReference type="GO" id="GO:0006749">
    <property type="term" value="P:glutathione metabolic process"/>
    <property type="evidence" value="ECO:0007669"/>
    <property type="project" value="InterPro"/>
</dbReference>
<dbReference type="Pfam" id="PF13410">
    <property type="entry name" value="GST_C_2"/>
    <property type="match status" value="1"/>
</dbReference>
<comment type="similarity">
    <text evidence="2">Belongs to the GST superfamily. Tau family.</text>
</comment>
<dbReference type="Proteomes" id="UP000729402">
    <property type="component" value="Unassembled WGS sequence"/>
</dbReference>
<evidence type="ECO:0000256" key="3">
    <source>
        <dbReference type="ARBA" id="ARBA00047960"/>
    </source>
</evidence>
<keyword evidence="1 4" id="KW-0808">Transferase</keyword>
<feature type="domain" description="GST C-terminal" evidence="6">
    <location>
        <begin position="90"/>
        <end position="217"/>
    </location>
</feature>
<dbReference type="InterPro" id="IPR040079">
    <property type="entry name" value="Glutathione_S-Trfase"/>
</dbReference>
<organism evidence="7 8">
    <name type="scientific">Zizania palustris</name>
    <name type="common">Northern wild rice</name>
    <dbReference type="NCBI Taxonomy" id="103762"/>
    <lineage>
        <taxon>Eukaryota</taxon>
        <taxon>Viridiplantae</taxon>
        <taxon>Streptophyta</taxon>
        <taxon>Embryophyta</taxon>
        <taxon>Tracheophyta</taxon>
        <taxon>Spermatophyta</taxon>
        <taxon>Magnoliopsida</taxon>
        <taxon>Liliopsida</taxon>
        <taxon>Poales</taxon>
        <taxon>Poaceae</taxon>
        <taxon>BOP clade</taxon>
        <taxon>Oryzoideae</taxon>
        <taxon>Oryzeae</taxon>
        <taxon>Zizaniinae</taxon>
        <taxon>Zizania</taxon>
    </lineage>
</organism>
<sequence>MAAKEDLQLLGLAVSPFAIRVRIALNLKGVSYENLEQNLMDKSELLLKSNPVHKKVPVLIHGGKPICESLVILQYVDEVWTAAPSILPAEPYNRAVARFWAGFVDDKLFPSMVGILKATTEEERAAKVSETLAAMGKLEEAFAERASGKPFFGGDSIGYVDLALGSTLIWLEAVRRMFGVAFIDAGETPLLAAWAERFREAEAANGELPDADIAVEFGRTLQARWAAASAAAN</sequence>
<dbReference type="FunFam" id="3.40.30.10:FF:000044">
    <property type="entry name" value="Glutathione S-transferase GSTU6"/>
    <property type="match status" value="1"/>
</dbReference>
<evidence type="ECO:0000259" key="5">
    <source>
        <dbReference type="PROSITE" id="PS50404"/>
    </source>
</evidence>
<dbReference type="EC" id="2.5.1.18" evidence="4"/>
<dbReference type="GO" id="GO:0005829">
    <property type="term" value="C:cytosol"/>
    <property type="evidence" value="ECO:0007669"/>
    <property type="project" value="UniProtKB-SubCell"/>
</dbReference>
<dbReference type="GO" id="GO:0004364">
    <property type="term" value="F:glutathione transferase activity"/>
    <property type="evidence" value="ECO:0007669"/>
    <property type="project" value="UniProtKB-UniRule"/>
</dbReference>
<dbReference type="CDD" id="cd03185">
    <property type="entry name" value="GST_C_Tau"/>
    <property type="match status" value="1"/>
</dbReference>
<dbReference type="PANTHER" id="PTHR11260">
    <property type="entry name" value="GLUTATHIONE S-TRANSFERASE, GST, SUPERFAMILY, GST DOMAIN CONTAINING"/>
    <property type="match status" value="1"/>
</dbReference>
<dbReference type="CDD" id="cd03058">
    <property type="entry name" value="GST_N_Tau"/>
    <property type="match status" value="1"/>
</dbReference>
<dbReference type="InterPro" id="IPR010987">
    <property type="entry name" value="Glutathione-S-Trfase_C-like"/>
</dbReference>